<dbReference type="PRINTS" id="PR01407">
    <property type="entry name" value="BUTYPHLNCDUF"/>
</dbReference>
<evidence type="ECO:0000256" key="5">
    <source>
        <dbReference type="PROSITE-ProRule" id="PRU00024"/>
    </source>
</evidence>
<dbReference type="SMART" id="SM00449">
    <property type="entry name" value="SPRY"/>
    <property type="match status" value="1"/>
</dbReference>
<dbReference type="SMART" id="SM00336">
    <property type="entry name" value="BBOX"/>
    <property type="match status" value="1"/>
</dbReference>
<reference evidence="8" key="1">
    <citation type="thesis" date="2020" institute="ProQuest LLC" country="789 East Eisenhower Parkway, Ann Arbor, MI, USA">
        <title>Comparative Genomics and Chromosome Evolution.</title>
        <authorList>
            <person name="Mudd A.B."/>
        </authorList>
    </citation>
    <scope>NUCLEOTIDE SEQUENCE</scope>
    <source>
        <strain evidence="8">Female2</strain>
        <tissue evidence="8">Blood</tissue>
    </source>
</reference>
<dbReference type="PANTHER" id="PTHR25465:SF41">
    <property type="entry name" value="E3 UBIQUITIN-PROTEIN LIGASE RNF135"/>
    <property type="match status" value="1"/>
</dbReference>
<keyword evidence="9" id="KW-1185">Reference proteome</keyword>
<keyword evidence="2 5" id="KW-0863">Zinc-finger</keyword>
<dbReference type="PROSITE" id="PS50188">
    <property type="entry name" value="B302_SPRY"/>
    <property type="match status" value="1"/>
</dbReference>
<dbReference type="SUPFAM" id="SSF49899">
    <property type="entry name" value="Concanavalin A-like lectins/glucanases"/>
    <property type="match status" value="1"/>
</dbReference>
<dbReference type="PROSITE" id="PS50119">
    <property type="entry name" value="ZF_BBOX"/>
    <property type="match status" value="1"/>
</dbReference>
<name>A0A8T2KCL8_9PIPI</name>
<dbReference type="InterPro" id="IPR013320">
    <property type="entry name" value="ConA-like_dom_sf"/>
</dbReference>
<dbReference type="InterPro" id="IPR043136">
    <property type="entry name" value="B30.2/SPRY_sf"/>
</dbReference>
<protein>
    <recommendedName>
        <fullName evidence="10">B30.2/SPRY domain-containing protein</fullName>
    </recommendedName>
</protein>
<dbReference type="InterPro" id="IPR051051">
    <property type="entry name" value="E3_ubiq-ligase_TRIM/RNF"/>
</dbReference>
<evidence type="ECO:0000313" key="8">
    <source>
        <dbReference type="EMBL" id="KAG8453137.1"/>
    </source>
</evidence>
<dbReference type="OrthoDB" id="6105938at2759"/>
<dbReference type="Pfam" id="PF00622">
    <property type="entry name" value="SPRY"/>
    <property type="match status" value="1"/>
</dbReference>
<evidence type="ECO:0000259" key="6">
    <source>
        <dbReference type="PROSITE" id="PS50119"/>
    </source>
</evidence>
<dbReference type="InterPro" id="IPR003877">
    <property type="entry name" value="SPRY_dom"/>
</dbReference>
<keyword evidence="3" id="KW-0862">Zinc</keyword>
<dbReference type="InterPro" id="IPR003879">
    <property type="entry name" value="Butyrophylin_SPRY"/>
</dbReference>
<feature type="domain" description="B30.2/SPRY" evidence="7">
    <location>
        <begin position="298"/>
        <end position="495"/>
    </location>
</feature>
<dbReference type="Gene3D" id="2.60.120.920">
    <property type="match status" value="1"/>
</dbReference>
<comment type="caution">
    <text evidence="8">The sequence shown here is derived from an EMBL/GenBank/DDBJ whole genome shotgun (WGS) entry which is preliminary data.</text>
</comment>
<proteinExistence type="predicted"/>
<dbReference type="PANTHER" id="PTHR25465">
    <property type="entry name" value="B-BOX DOMAIN CONTAINING"/>
    <property type="match status" value="1"/>
</dbReference>
<dbReference type="GO" id="GO:0008270">
    <property type="term" value="F:zinc ion binding"/>
    <property type="evidence" value="ECO:0007669"/>
    <property type="project" value="UniProtKB-KW"/>
</dbReference>
<dbReference type="CDD" id="cd19769">
    <property type="entry name" value="Bbox2_TRIM16-like"/>
    <property type="match status" value="1"/>
</dbReference>
<dbReference type="InterPro" id="IPR003649">
    <property type="entry name" value="Bbox_C"/>
</dbReference>
<dbReference type="InterPro" id="IPR001870">
    <property type="entry name" value="B30.2/SPRY"/>
</dbReference>
<organism evidence="8 9">
    <name type="scientific">Hymenochirus boettgeri</name>
    <name type="common">Congo dwarf clawed frog</name>
    <dbReference type="NCBI Taxonomy" id="247094"/>
    <lineage>
        <taxon>Eukaryota</taxon>
        <taxon>Metazoa</taxon>
        <taxon>Chordata</taxon>
        <taxon>Craniata</taxon>
        <taxon>Vertebrata</taxon>
        <taxon>Euteleostomi</taxon>
        <taxon>Amphibia</taxon>
        <taxon>Batrachia</taxon>
        <taxon>Anura</taxon>
        <taxon>Pipoidea</taxon>
        <taxon>Pipidae</taxon>
        <taxon>Pipinae</taxon>
        <taxon>Hymenochirus</taxon>
    </lineage>
</organism>
<evidence type="ECO:0000313" key="9">
    <source>
        <dbReference type="Proteomes" id="UP000812440"/>
    </source>
</evidence>
<dbReference type="InterPro" id="IPR000315">
    <property type="entry name" value="Znf_B-box"/>
</dbReference>
<dbReference type="SUPFAM" id="SSF57845">
    <property type="entry name" value="B-box zinc-binding domain"/>
    <property type="match status" value="1"/>
</dbReference>
<evidence type="ECO:0000256" key="2">
    <source>
        <dbReference type="ARBA" id="ARBA00022771"/>
    </source>
</evidence>
<evidence type="ECO:0000256" key="4">
    <source>
        <dbReference type="ARBA" id="ARBA00023054"/>
    </source>
</evidence>
<dbReference type="InterPro" id="IPR058030">
    <property type="entry name" value="TRIM8/14/16/25/29/45/65_CC"/>
</dbReference>
<dbReference type="AlphaFoldDB" id="A0A8T2KCL8"/>
<dbReference type="Gene3D" id="3.30.160.60">
    <property type="entry name" value="Classic Zinc Finger"/>
    <property type="match status" value="1"/>
</dbReference>
<dbReference type="Pfam" id="PF00643">
    <property type="entry name" value="zf-B_box"/>
    <property type="match status" value="1"/>
</dbReference>
<evidence type="ECO:0000256" key="3">
    <source>
        <dbReference type="ARBA" id="ARBA00022833"/>
    </source>
</evidence>
<keyword evidence="4" id="KW-0175">Coiled coil</keyword>
<dbReference type="EMBL" id="JAACNH010000002">
    <property type="protein sequence ID" value="KAG8453137.1"/>
    <property type="molecule type" value="Genomic_DNA"/>
</dbReference>
<dbReference type="CDD" id="cd12891">
    <property type="entry name" value="SPRY_PRY_C-I_2"/>
    <property type="match status" value="1"/>
</dbReference>
<evidence type="ECO:0000256" key="1">
    <source>
        <dbReference type="ARBA" id="ARBA00022723"/>
    </source>
</evidence>
<dbReference type="Pfam" id="PF25600">
    <property type="entry name" value="TRIM_CC"/>
    <property type="match status" value="1"/>
</dbReference>
<sequence>MCWVPRRDLGSIPAECRAEFVDSCPAEDRKLGNIAERFLSTRPERNDGTGISCTYCIHSPVLLLNLSALWASLCDNHLKVHSKSGKHVLTEPTTSFGEQKCSVHDELLVYYCPEDYTCVCVSCCLAGEHRGHQVALLSEAFENMKVKLGNAMGTLTLKREETERKVQVLQEHRREVEGKAAAETERVSALFRDIRERVESLEKRVLGEISRQEQDLLLPVSNQIKQLEVMKDELSGNIRLTEGLCSMVDPLCFLKRLKSGRSAIWNTERKDDGQSLDEMVSGVNVLDVGLICDMFIGELDNIVSDIKRGYCTYENRSMVLDSNRAGPGINLSNNRKTASCQVNKGHQDFSQPEPDFPQVFSENSFSSGRHYWDLDLGNSTQLRVGVSYPGVEWGLDLSIIGNNNKSWALCRNMIPLVSQNEYSVMHGGKETRLLSHPPSCEPFHKIRIFLDYEVGRLSFYELSDPVRHLHTFTATFTKPLHAAFWVGNGTVTITD</sequence>
<evidence type="ECO:0000259" key="7">
    <source>
        <dbReference type="PROSITE" id="PS50188"/>
    </source>
</evidence>
<gene>
    <name evidence="8" type="ORF">GDO86_004818</name>
</gene>
<dbReference type="Proteomes" id="UP000812440">
    <property type="component" value="Chromosome 2"/>
</dbReference>
<evidence type="ECO:0008006" key="10">
    <source>
        <dbReference type="Google" id="ProtNLM"/>
    </source>
</evidence>
<accession>A0A8T2KCL8</accession>
<dbReference type="SMART" id="SM00502">
    <property type="entry name" value="BBC"/>
    <property type="match status" value="1"/>
</dbReference>
<feature type="domain" description="B box-type" evidence="6">
    <location>
        <begin position="101"/>
        <end position="137"/>
    </location>
</feature>
<keyword evidence="1" id="KW-0479">Metal-binding</keyword>